<keyword evidence="4" id="KW-1185">Reference proteome</keyword>
<keyword evidence="1" id="KW-0812">Transmembrane</keyword>
<comment type="caution">
    <text evidence="3">The sequence shown here is derived from an EMBL/GenBank/DDBJ whole genome shotgun (WGS) entry which is preliminary data.</text>
</comment>
<reference evidence="3" key="1">
    <citation type="submission" date="2020-02" db="EMBL/GenBank/DDBJ databases">
        <title>Draft genome sequence of Candidatus Afipia apatlaquensis IBT-C3, a potential strain for decolorization of textile dyes.</title>
        <authorList>
            <person name="Sanchez-Reyes A."/>
            <person name="Breton-Deval L."/>
            <person name="Mangelson H."/>
            <person name="Sanchez-Flores A."/>
        </authorList>
    </citation>
    <scope>NUCLEOTIDE SEQUENCE [LARGE SCALE GENOMIC DNA]</scope>
    <source>
        <strain evidence="3">IBT-C3</strain>
    </source>
</reference>
<dbReference type="Pfam" id="PF20016">
    <property type="entry name" value="ThsA_Macro"/>
    <property type="match status" value="1"/>
</dbReference>
<keyword evidence="1" id="KW-1133">Transmembrane helix</keyword>
<feature type="transmembrane region" description="Helical" evidence="1">
    <location>
        <begin position="55"/>
        <end position="72"/>
    </location>
</feature>
<keyword evidence="1" id="KW-0472">Membrane</keyword>
<dbReference type="Proteomes" id="UP000480266">
    <property type="component" value="Unassembled WGS sequence"/>
</dbReference>
<gene>
    <name evidence="3" type="ORF">G4V63_26150</name>
</gene>
<sequence length="286" mass="32107">MKLFLKSLLLGFRRRWWTGITRAFAMAGAIWLVTEITMKSFTSVDQFITAHGTEYAVGVVTACVVTFFYHIYETRSVSFRVPTTDSWINIYYDDLLGTDTDWLIGVGEFFDSDLGHVVSSQSLHGKLIEKVWNSDTGRFRKDVDDALKGNPSEVTERSIKPNKKYAIGTTAVLPRAARKIFLVAMAKTDLQSSKASSTVPMLWDALLGALHSIHNFGNGGTISLPLIGNGRSSVNIEPQHLLRLIVLSLIDFGRKTGLPKQVNIVLPEDCFERLDIREIKRDWSHK</sequence>
<feature type="domain" description="Thoeris protein ThsA Macro" evidence="2">
    <location>
        <begin position="88"/>
        <end position="266"/>
    </location>
</feature>
<dbReference type="EMBL" id="JAAMRR010001330">
    <property type="protein sequence ID" value="NGX98563.1"/>
    <property type="molecule type" value="Genomic_DNA"/>
</dbReference>
<evidence type="ECO:0000313" key="4">
    <source>
        <dbReference type="Proteomes" id="UP000480266"/>
    </source>
</evidence>
<proteinExistence type="predicted"/>
<evidence type="ECO:0000259" key="2">
    <source>
        <dbReference type="Pfam" id="PF20016"/>
    </source>
</evidence>
<evidence type="ECO:0000256" key="1">
    <source>
        <dbReference type="SAM" id="Phobius"/>
    </source>
</evidence>
<accession>A0A7C9RIT5</accession>
<dbReference type="AlphaFoldDB" id="A0A7C9RIT5"/>
<name>A0A7C9RIT5_9BRAD</name>
<feature type="transmembrane region" description="Helical" evidence="1">
    <location>
        <begin position="16"/>
        <end position="34"/>
    </location>
</feature>
<dbReference type="InterPro" id="IPR045535">
    <property type="entry name" value="ThsA_Macro"/>
</dbReference>
<protein>
    <recommendedName>
        <fullName evidence="2">Thoeris protein ThsA Macro domain-containing protein</fullName>
    </recommendedName>
</protein>
<organism evidence="3 4">
    <name type="scientific">Candidatus Afipia apatlaquensis</name>
    <dbReference type="NCBI Taxonomy" id="2712852"/>
    <lineage>
        <taxon>Bacteria</taxon>
        <taxon>Pseudomonadati</taxon>
        <taxon>Pseudomonadota</taxon>
        <taxon>Alphaproteobacteria</taxon>
        <taxon>Hyphomicrobiales</taxon>
        <taxon>Nitrobacteraceae</taxon>
        <taxon>Afipia</taxon>
    </lineage>
</organism>
<evidence type="ECO:0000313" key="3">
    <source>
        <dbReference type="EMBL" id="NGX98563.1"/>
    </source>
</evidence>